<dbReference type="RefSeq" id="WP_276656706.1">
    <property type="nucleotide sequence ID" value="NZ_SSFD01000031.1"/>
</dbReference>
<gene>
    <name evidence="5" type="ORF">E6Q80_02270</name>
</gene>
<comment type="caution">
    <text evidence="5">The sequence shown here is derived from an EMBL/GenBank/DDBJ whole genome shotgun (WGS) entry which is preliminary data.</text>
</comment>
<organism evidence="5 6">
    <name type="scientific">Thauera aminoaromatica</name>
    <dbReference type="NCBI Taxonomy" id="164330"/>
    <lineage>
        <taxon>Bacteria</taxon>
        <taxon>Pseudomonadati</taxon>
        <taxon>Pseudomonadota</taxon>
        <taxon>Betaproteobacteria</taxon>
        <taxon>Rhodocyclales</taxon>
        <taxon>Zoogloeaceae</taxon>
        <taxon>Thauera</taxon>
    </lineage>
</organism>
<dbReference type="PROSITE" id="PS51918">
    <property type="entry name" value="RADICAL_SAM"/>
    <property type="match status" value="1"/>
</dbReference>
<dbReference type="InterPro" id="IPR006638">
    <property type="entry name" value="Elp3/MiaA/NifB-like_rSAM"/>
</dbReference>
<dbReference type="Proteomes" id="UP000321192">
    <property type="component" value="Unassembled WGS sequence"/>
</dbReference>
<keyword evidence="2" id="KW-0408">Iron</keyword>
<dbReference type="InterPro" id="IPR058240">
    <property type="entry name" value="rSAM_sf"/>
</dbReference>
<evidence type="ECO:0000256" key="1">
    <source>
        <dbReference type="ARBA" id="ARBA00006100"/>
    </source>
</evidence>
<dbReference type="AlphaFoldDB" id="A0A5C7T7C0"/>
<dbReference type="SFLD" id="SFLDG01065">
    <property type="entry name" value="anaerobic_coproporphyrinogen-I"/>
    <property type="match status" value="2"/>
</dbReference>
<dbReference type="GO" id="GO:0004109">
    <property type="term" value="F:coproporphyrinogen oxidase activity"/>
    <property type="evidence" value="ECO:0007669"/>
    <property type="project" value="InterPro"/>
</dbReference>
<proteinExistence type="inferred from homology"/>
<dbReference type="InterPro" id="IPR004559">
    <property type="entry name" value="HemW-like"/>
</dbReference>
<evidence type="ECO:0000313" key="5">
    <source>
        <dbReference type="EMBL" id="TXH91622.1"/>
    </source>
</evidence>
<dbReference type="SFLD" id="SFLDG01082">
    <property type="entry name" value="B12-binding_domain_containing"/>
    <property type="match status" value="1"/>
</dbReference>
<dbReference type="NCBIfam" id="TIGR00539">
    <property type="entry name" value="hemN_rel"/>
    <property type="match status" value="1"/>
</dbReference>
<dbReference type="PANTHER" id="PTHR13932:SF5">
    <property type="entry name" value="RADICAL S-ADENOSYL METHIONINE DOMAIN-CONTAINING PROTEIN 1, MITOCHONDRIAL"/>
    <property type="match status" value="1"/>
</dbReference>
<dbReference type="SFLD" id="SFLDS00029">
    <property type="entry name" value="Radical_SAM"/>
    <property type="match status" value="2"/>
</dbReference>
<keyword evidence="2" id="KW-0349">Heme</keyword>
<reference evidence="5 6" key="1">
    <citation type="submission" date="2018-09" db="EMBL/GenBank/DDBJ databases">
        <title>Metagenome Assembled Genomes from an Advanced Water Purification Facility.</title>
        <authorList>
            <person name="Stamps B.W."/>
            <person name="Spear J.R."/>
        </authorList>
    </citation>
    <scope>NUCLEOTIDE SEQUENCE [LARGE SCALE GENOMIC DNA]</scope>
    <source>
        <strain evidence="5">Bin_27_1</strain>
    </source>
</reference>
<feature type="region of interest" description="Disordered" evidence="3">
    <location>
        <begin position="1"/>
        <end position="24"/>
    </location>
</feature>
<comment type="similarity">
    <text evidence="1">Belongs to the anaerobic coproporphyrinogen-III oxidase family. HemW subfamily.</text>
</comment>
<evidence type="ECO:0000256" key="3">
    <source>
        <dbReference type="SAM" id="MobiDB-lite"/>
    </source>
</evidence>
<evidence type="ECO:0000313" key="6">
    <source>
        <dbReference type="Proteomes" id="UP000321192"/>
    </source>
</evidence>
<comment type="function">
    <text evidence="2">Probably acts as a heme chaperone, transferring heme to an unknown acceptor. Binds one molecule of heme per monomer, possibly covalently. Binds 1 [4Fe-4S] cluster. The cluster is coordinated with 3 cysteines and an exchangeable S-adenosyl-L-methionine.</text>
</comment>
<dbReference type="GO" id="GO:0005737">
    <property type="term" value="C:cytoplasm"/>
    <property type="evidence" value="ECO:0007669"/>
    <property type="project" value="UniProtKB-SubCell"/>
</dbReference>
<dbReference type="Pfam" id="PF06969">
    <property type="entry name" value="HemN_C"/>
    <property type="match status" value="1"/>
</dbReference>
<accession>A0A5C7T7C0</accession>
<evidence type="ECO:0000256" key="2">
    <source>
        <dbReference type="RuleBase" id="RU364116"/>
    </source>
</evidence>
<protein>
    <recommendedName>
        <fullName evidence="2">Heme chaperone HemW</fullName>
    </recommendedName>
</protein>
<dbReference type="InterPro" id="IPR007197">
    <property type="entry name" value="rSAM"/>
</dbReference>
<dbReference type="CDD" id="cd01335">
    <property type="entry name" value="Radical_SAM"/>
    <property type="match status" value="1"/>
</dbReference>
<dbReference type="GO" id="GO:0006779">
    <property type="term" value="P:porphyrin-containing compound biosynthetic process"/>
    <property type="evidence" value="ECO:0007669"/>
    <property type="project" value="InterPro"/>
</dbReference>
<dbReference type="Gene3D" id="3.30.750.200">
    <property type="match status" value="1"/>
</dbReference>
<keyword evidence="2" id="KW-0143">Chaperone</keyword>
<name>A0A5C7T7C0_THASP</name>
<dbReference type="EMBL" id="SSFD01000031">
    <property type="protein sequence ID" value="TXH91622.1"/>
    <property type="molecule type" value="Genomic_DNA"/>
</dbReference>
<dbReference type="SMART" id="SM00729">
    <property type="entry name" value="Elp3"/>
    <property type="match status" value="1"/>
</dbReference>
<dbReference type="GO" id="GO:0046872">
    <property type="term" value="F:metal ion binding"/>
    <property type="evidence" value="ECO:0007669"/>
    <property type="project" value="UniProtKB-UniRule"/>
</dbReference>
<dbReference type="InterPro" id="IPR010723">
    <property type="entry name" value="HemN_C"/>
</dbReference>
<dbReference type="Pfam" id="PF04055">
    <property type="entry name" value="Radical_SAM"/>
    <property type="match status" value="1"/>
</dbReference>
<comment type="subcellular location">
    <subcellularLocation>
        <location evidence="2">Cytoplasm</location>
    </subcellularLocation>
</comment>
<keyword evidence="2" id="KW-0004">4Fe-4S</keyword>
<keyword evidence="2" id="KW-0949">S-adenosyl-L-methionine</keyword>
<dbReference type="GO" id="GO:0051539">
    <property type="term" value="F:4 iron, 4 sulfur cluster binding"/>
    <property type="evidence" value="ECO:0007669"/>
    <property type="project" value="UniProtKB-UniRule"/>
</dbReference>
<feature type="domain" description="Radical SAM core" evidence="4">
    <location>
        <begin position="27"/>
        <end position="260"/>
    </location>
</feature>
<sequence>MTTRRIIPLTPATGAASARPLPERPQLEAPPPLSLYVHFPWCVKKCPYCDFNSHAPREGGIPEQAWLGAVLADLQHALPQVWGRRVHSVFIGGGTPSLMSATTLDGLLTGIRMLLPLDPLAEITLEANPGTVEAGRFRDYRAAGVNRLSLGIQSFDDAMLAKIGRIHGGEEARRAIEAARTHFERVNLDLMYALPGQTLDMALADLETAIGFGVQHLSCYHLTLEPNTPFAHDPPPLPDDDTAADMQEAIEARLAAAGFTHYETSAFARPHEQSRHNLNYWTFGDYLGLGPGAHGKLSSHEGIRREMRHKHPGRYLEGAARGDFIQEAREVSVAELPFEFMMNALRLTEGVSAKLFAARTGVPIEAITDELARARERGLLDTADGKLRPTLQGRRFLNELLQGFLKD</sequence>
<keyword evidence="2" id="KW-0411">Iron-sulfur</keyword>
<keyword evidence="2" id="KW-0963">Cytoplasm</keyword>
<keyword evidence="2" id="KW-0479">Metal-binding</keyword>
<dbReference type="SUPFAM" id="SSF102114">
    <property type="entry name" value="Radical SAM enzymes"/>
    <property type="match status" value="1"/>
</dbReference>
<dbReference type="InterPro" id="IPR034505">
    <property type="entry name" value="Coproporphyrinogen-III_oxidase"/>
</dbReference>
<dbReference type="PANTHER" id="PTHR13932">
    <property type="entry name" value="COPROPORPHYRINIGEN III OXIDASE"/>
    <property type="match status" value="1"/>
</dbReference>
<evidence type="ECO:0000259" key="4">
    <source>
        <dbReference type="PROSITE" id="PS51918"/>
    </source>
</evidence>
<dbReference type="SFLD" id="SFLDF00562">
    <property type="entry name" value="HemN-like__clustered_with_heat"/>
    <property type="match status" value="1"/>
</dbReference>
<dbReference type="SFLD" id="SFLDF00288">
    <property type="entry name" value="HemN-like__clustered_with_nucl"/>
    <property type="match status" value="1"/>
</dbReference>